<dbReference type="Proteomes" id="UP000278332">
    <property type="component" value="Unassembled WGS sequence"/>
</dbReference>
<reference evidence="2 3" key="1">
    <citation type="submission" date="2018-08" db="EMBL/GenBank/DDBJ databases">
        <title>Recombination of ecologically and evolutionarily significant loci maintains genetic cohesion in the Pseudomonas syringae species complex.</title>
        <authorList>
            <person name="Dillon M."/>
            <person name="Thakur S."/>
            <person name="Almeida R.N.D."/>
            <person name="Weir B.S."/>
            <person name="Guttman D.S."/>
        </authorList>
    </citation>
    <scope>NUCLEOTIDE SEQUENCE [LARGE SCALE GENOMIC DNA]</scope>
    <source>
        <strain evidence="2 3">ICMP 6917</strain>
    </source>
</reference>
<comment type="caution">
    <text evidence="2">The sequence shown here is derived from an EMBL/GenBank/DDBJ whole genome shotgun (WGS) entry which is preliminary data.</text>
</comment>
<organism evidence="2 3">
    <name type="scientific">Pseudomonas cichorii</name>
    <dbReference type="NCBI Taxonomy" id="36746"/>
    <lineage>
        <taxon>Bacteria</taxon>
        <taxon>Pseudomonadati</taxon>
        <taxon>Pseudomonadota</taxon>
        <taxon>Gammaproteobacteria</taxon>
        <taxon>Pseudomonadales</taxon>
        <taxon>Pseudomonadaceae</taxon>
        <taxon>Pseudomonas</taxon>
    </lineage>
</organism>
<dbReference type="Pfam" id="PF24745">
    <property type="entry name" value="DUF7693"/>
    <property type="match status" value="1"/>
</dbReference>
<dbReference type="AlphaFoldDB" id="A0A3M4WFB7"/>
<dbReference type="InterPro" id="IPR056110">
    <property type="entry name" value="DUF7693"/>
</dbReference>
<accession>A0A3M4WFB7</accession>
<gene>
    <name evidence="2" type="ORF">ALP84_200081</name>
</gene>
<proteinExistence type="predicted"/>
<feature type="domain" description="DUF7693" evidence="1">
    <location>
        <begin position="4"/>
        <end position="79"/>
    </location>
</feature>
<evidence type="ECO:0000313" key="2">
    <source>
        <dbReference type="EMBL" id="RMR62329.1"/>
    </source>
</evidence>
<name>A0A3M4WFB7_PSECI</name>
<protein>
    <recommendedName>
        <fullName evidence="1">DUF7693 domain-containing protein</fullName>
    </recommendedName>
</protein>
<dbReference type="RefSeq" id="WP_259645135.1">
    <property type="nucleotide sequence ID" value="NZ_RBRY01000026.1"/>
</dbReference>
<evidence type="ECO:0000313" key="3">
    <source>
        <dbReference type="Proteomes" id="UP000278332"/>
    </source>
</evidence>
<sequence length="81" mass="9375">MMIKAGNQSWSEVYAGHFLVDVDGWRLSIYNDCDDLDYCEECVSPDGRRWSFDSGDRYGTDPVALLSVWEHQTLEKLLKKL</sequence>
<dbReference type="EMBL" id="RBRY01000026">
    <property type="protein sequence ID" value="RMR62329.1"/>
    <property type="molecule type" value="Genomic_DNA"/>
</dbReference>
<evidence type="ECO:0000259" key="1">
    <source>
        <dbReference type="Pfam" id="PF24745"/>
    </source>
</evidence>